<dbReference type="PANTHER" id="PTHR31544">
    <property type="entry name" value="AIG2-LIKE PROTEIN D"/>
    <property type="match status" value="1"/>
</dbReference>
<evidence type="ECO:0000256" key="3">
    <source>
        <dbReference type="ARBA" id="ARBA00030602"/>
    </source>
</evidence>
<keyword evidence="7" id="KW-1185">Reference proteome</keyword>
<dbReference type="VEuPathDB" id="FungiDB:LEMA_P027280.1"/>
<organism evidence="7">
    <name type="scientific">Leptosphaeria maculans (strain JN3 / isolate v23.1.3 / race Av1-4-5-6-7-8)</name>
    <name type="common">Blackleg fungus</name>
    <name type="synonym">Phoma lingam</name>
    <dbReference type="NCBI Taxonomy" id="985895"/>
    <lineage>
        <taxon>Eukaryota</taxon>
        <taxon>Fungi</taxon>
        <taxon>Dikarya</taxon>
        <taxon>Ascomycota</taxon>
        <taxon>Pezizomycotina</taxon>
        <taxon>Dothideomycetes</taxon>
        <taxon>Pleosporomycetidae</taxon>
        <taxon>Pleosporales</taxon>
        <taxon>Pleosporineae</taxon>
        <taxon>Leptosphaeriaceae</taxon>
        <taxon>Plenodomus</taxon>
        <taxon>Plenodomus lingam/Leptosphaeria maculans species complex</taxon>
    </lineage>
</organism>
<evidence type="ECO:0000313" key="6">
    <source>
        <dbReference type="EMBL" id="CBX95576.1"/>
    </source>
</evidence>
<evidence type="ECO:0000256" key="2">
    <source>
        <dbReference type="ARBA" id="ARBA00022679"/>
    </source>
</evidence>
<dbReference type="STRING" id="985895.E4ZVF0"/>
<dbReference type="EMBL" id="FP929127">
    <property type="protein sequence ID" value="CBX95576.1"/>
    <property type="molecule type" value="Genomic_DNA"/>
</dbReference>
<dbReference type="InterPro" id="IPR036568">
    <property type="entry name" value="GGCT-like_sf"/>
</dbReference>
<evidence type="ECO:0000259" key="5">
    <source>
        <dbReference type="Pfam" id="PF06094"/>
    </source>
</evidence>
<protein>
    <recommendedName>
        <fullName evidence="3">Putative gamma-glutamylcyclotransferase</fullName>
    </recommendedName>
</protein>
<dbReference type="Proteomes" id="UP000002668">
    <property type="component" value="Genome"/>
</dbReference>
<accession>E4ZVF0</accession>
<feature type="domain" description="Gamma-glutamylcyclotransferase AIG2-like" evidence="5">
    <location>
        <begin position="60"/>
        <end position="166"/>
    </location>
</feature>
<evidence type="ECO:0000256" key="1">
    <source>
        <dbReference type="ARBA" id="ARBA00008861"/>
    </source>
</evidence>
<dbReference type="AlphaFoldDB" id="E4ZVF0"/>
<proteinExistence type="inferred from homology"/>
<dbReference type="eggNOG" id="ENOG502S2U6">
    <property type="taxonomic scope" value="Eukaryota"/>
</dbReference>
<dbReference type="GeneID" id="13281418"/>
<dbReference type="InterPro" id="IPR009288">
    <property type="entry name" value="AIG2-like_dom"/>
</dbReference>
<name>E4ZVF0_LEPMJ</name>
<dbReference type="PANTHER" id="PTHR31544:SF4">
    <property type="entry name" value="GAMMA-GLUTAMYLCYCLOTRANSFERASE-RELATED"/>
    <property type="match status" value="1"/>
</dbReference>
<evidence type="ECO:0000256" key="4">
    <source>
        <dbReference type="SAM" id="MobiDB-lite"/>
    </source>
</evidence>
<evidence type="ECO:0000313" key="7">
    <source>
        <dbReference type="Proteomes" id="UP000002668"/>
    </source>
</evidence>
<sequence>MPPPSPSPPPPPPLPTPLLKPSRARPPPPPPPPTSSQPTTNPPNPPTSNPPNEPFHPFPIFFYGSLMDPEVLQSILALPQPPSPKPATLTGYRIKMWGINPALLPSLTGSVPVTGVLWHVASADRFARLAAYETAAYRWETCERVLVEGGERVGGCRVVCWAGDPEGGELEEGGFGFERYRRYFKGSVVRCRESAGS</sequence>
<dbReference type="Gene3D" id="3.10.490.10">
    <property type="entry name" value="Gamma-glutamyl cyclotransferase-like"/>
    <property type="match status" value="1"/>
</dbReference>
<gene>
    <name evidence="6" type="ORF">LEMA_P027280.1</name>
</gene>
<feature type="region of interest" description="Disordered" evidence="4">
    <location>
        <begin position="1"/>
        <end position="53"/>
    </location>
</feature>
<dbReference type="InParanoid" id="E4ZVF0"/>
<dbReference type="CDD" id="cd06661">
    <property type="entry name" value="GGCT_like"/>
    <property type="match status" value="1"/>
</dbReference>
<dbReference type="HOGENOM" id="CLU_092543_1_0_1"/>
<comment type="similarity">
    <text evidence="1">Belongs to the gamma-glutamylcyclotransferase family.</text>
</comment>
<dbReference type="SUPFAM" id="SSF110857">
    <property type="entry name" value="Gamma-glutamyl cyclotransferase-like"/>
    <property type="match status" value="1"/>
</dbReference>
<dbReference type="InterPro" id="IPR045038">
    <property type="entry name" value="AIG2-like"/>
</dbReference>
<keyword evidence="2" id="KW-0808">Transferase</keyword>
<dbReference type="InterPro" id="IPR013024">
    <property type="entry name" value="GGCT-like"/>
</dbReference>
<dbReference type="GO" id="GO:0016740">
    <property type="term" value="F:transferase activity"/>
    <property type="evidence" value="ECO:0007669"/>
    <property type="project" value="UniProtKB-KW"/>
</dbReference>
<dbReference type="OrthoDB" id="3262926at2759"/>
<dbReference type="Pfam" id="PF06094">
    <property type="entry name" value="GGACT"/>
    <property type="match status" value="1"/>
</dbReference>
<reference evidence="7" key="1">
    <citation type="journal article" date="2011" name="Nat. Commun.">
        <title>Effector diversification within compartments of the Leptosphaeria maculans genome affected by Repeat-Induced Point mutations.</title>
        <authorList>
            <person name="Rouxel T."/>
            <person name="Grandaubert J."/>
            <person name="Hane J.K."/>
            <person name="Hoede C."/>
            <person name="van de Wouw A.P."/>
            <person name="Couloux A."/>
            <person name="Dominguez V."/>
            <person name="Anthouard V."/>
            <person name="Bally P."/>
            <person name="Bourras S."/>
            <person name="Cozijnsen A.J."/>
            <person name="Ciuffetti L.M."/>
            <person name="Degrave A."/>
            <person name="Dilmaghani A."/>
            <person name="Duret L."/>
            <person name="Fudal I."/>
            <person name="Goodwin S.B."/>
            <person name="Gout L."/>
            <person name="Glaser N."/>
            <person name="Linglin J."/>
            <person name="Kema G.H.J."/>
            <person name="Lapalu N."/>
            <person name="Lawrence C.B."/>
            <person name="May K."/>
            <person name="Meyer M."/>
            <person name="Ollivier B."/>
            <person name="Poulain J."/>
            <person name="Schoch C.L."/>
            <person name="Simon A."/>
            <person name="Spatafora J.W."/>
            <person name="Stachowiak A."/>
            <person name="Turgeon B.G."/>
            <person name="Tyler B.M."/>
            <person name="Vincent D."/>
            <person name="Weissenbach J."/>
            <person name="Amselem J."/>
            <person name="Quesneville H."/>
            <person name="Oliver R.P."/>
            <person name="Wincker P."/>
            <person name="Balesdent M.-H."/>
            <person name="Howlett B.J."/>
        </authorList>
    </citation>
    <scope>NUCLEOTIDE SEQUENCE [LARGE SCALE GENOMIC DNA]</scope>
    <source>
        <strain evidence="7">JN3 / isolate v23.1.3 / race Av1-4-5-6-7-8</strain>
    </source>
</reference>